<accession>A0A7J6VUH0</accession>
<evidence type="ECO:0000313" key="2">
    <source>
        <dbReference type="Proteomes" id="UP000554482"/>
    </source>
</evidence>
<comment type="caution">
    <text evidence="1">The sequence shown here is derived from an EMBL/GenBank/DDBJ whole genome shotgun (WGS) entry which is preliminary data.</text>
</comment>
<protein>
    <submittedName>
        <fullName evidence="1">Tata-binding protein-associated factor btaf1</fullName>
    </submittedName>
</protein>
<dbReference type="GO" id="GO:0003677">
    <property type="term" value="F:DNA binding"/>
    <property type="evidence" value="ECO:0007669"/>
    <property type="project" value="InterPro"/>
</dbReference>
<feature type="non-terminal residue" evidence="1">
    <location>
        <position position="1"/>
    </location>
</feature>
<sequence>MAQQSSSSSSASSRLHRLLTLLDTGSTQATRFAAANQIGDIAKSHPQDLHSLIKK</sequence>
<proteinExistence type="predicted"/>
<dbReference type="Proteomes" id="UP000554482">
    <property type="component" value="Unassembled WGS sequence"/>
</dbReference>
<reference evidence="1 2" key="1">
    <citation type="submission" date="2020-06" db="EMBL/GenBank/DDBJ databases">
        <title>Transcriptomic and genomic resources for Thalictrum thalictroides and T. hernandezii: Facilitating candidate gene discovery in an emerging model plant lineage.</title>
        <authorList>
            <person name="Arias T."/>
            <person name="Riano-Pachon D.M."/>
            <person name="Di Stilio V.S."/>
        </authorList>
    </citation>
    <scope>NUCLEOTIDE SEQUENCE [LARGE SCALE GENOMIC DNA]</scope>
    <source>
        <strain evidence="2">cv. WT478/WT964</strain>
        <tissue evidence="1">Leaves</tissue>
    </source>
</reference>
<gene>
    <name evidence="1" type="ORF">FRX31_022051</name>
</gene>
<organism evidence="1 2">
    <name type="scientific">Thalictrum thalictroides</name>
    <name type="common">Rue-anemone</name>
    <name type="synonym">Anemone thalictroides</name>
    <dbReference type="NCBI Taxonomy" id="46969"/>
    <lineage>
        <taxon>Eukaryota</taxon>
        <taxon>Viridiplantae</taxon>
        <taxon>Streptophyta</taxon>
        <taxon>Embryophyta</taxon>
        <taxon>Tracheophyta</taxon>
        <taxon>Spermatophyta</taxon>
        <taxon>Magnoliopsida</taxon>
        <taxon>Ranunculales</taxon>
        <taxon>Ranunculaceae</taxon>
        <taxon>Thalictroideae</taxon>
        <taxon>Thalictrum</taxon>
    </lineage>
</organism>
<keyword evidence="2" id="KW-1185">Reference proteome</keyword>
<dbReference type="OrthoDB" id="10252227at2759"/>
<dbReference type="PANTHER" id="PTHR36498">
    <property type="entry name" value="TATA-BINDING PROTEIN-ASSOCIATED FACTOR 172"/>
    <property type="match status" value="1"/>
</dbReference>
<dbReference type="EMBL" id="JABWDY010026897">
    <property type="protein sequence ID" value="KAF5188357.1"/>
    <property type="molecule type" value="Genomic_DNA"/>
</dbReference>
<name>A0A7J6VUH0_THATH</name>
<dbReference type="InterPro" id="IPR044972">
    <property type="entry name" value="Mot1"/>
</dbReference>
<dbReference type="GO" id="GO:0017025">
    <property type="term" value="F:TBP-class protein binding"/>
    <property type="evidence" value="ECO:0007669"/>
    <property type="project" value="InterPro"/>
</dbReference>
<dbReference type="AlphaFoldDB" id="A0A7J6VUH0"/>
<dbReference type="PANTHER" id="PTHR36498:SF1">
    <property type="entry name" value="TATA-BINDING PROTEIN-ASSOCIATED FACTOR 172"/>
    <property type="match status" value="1"/>
</dbReference>
<evidence type="ECO:0000313" key="1">
    <source>
        <dbReference type="EMBL" id="KAF5188357.1"/>
    </source>
</evidence>
<dbReference type="GO" id="GO:0016887">
    <property type="term" value="F:ATP hydrolysis activity"/>
    <property type="evidence" value="ECO:0007669"/>
    <property type="project" value="InterPro"/>
</dbReference>